<evidence type="ECO:0000313" key="2">
    <source>
        <dbReference type="Proteomes" id="UP001152795"/>
    </source>
</evidence>
<gene>
    <name evidence="1" type="ORF">PACLA_8A051920</name>
</gene>
<proteinExistence type="predicted"/>
<keyword evidence="2" id="KW-1185">Reference proteome</keyword>
<accession>A0A7D9HNZ1</accession>
<dbReference type="Proteomes" id="UP001152795">
    <property type="component" value="Unassembled WGS sequence"/>
</dbReference>
<evidence type="ECO:0000313" key="1">
    <source>
        <dbReference type="EMBL" id="CAB3986288.1"/>
    </source>
</evidence>
<dbReference type="OrthoDB" id="10068564at2759"/>
<protein>
    <submittedName>
        <fullName evidence="1">Uncharacterized protein</fullName>
    </submittedName>
</protein>
<reference evidence="1" key="1">
    <citation type="submission" date="2020-04" db="EMBL/GenBank/DDBJ databases">
        <authorList>
            <person name="Alioto T."/>
            <person name="Alioto T."/>
            <person name="Gomez Garrido J."/>
        </authorList>
    </citation>
    <scope>NUCLEOTIDE SEQUENCE</scope>
    <source>
        <strain evidence="1">A484AB</strain>
    </source>
</reference>
<comment type="caution">
    <text evidence="1">The sequence shown here is derived from an EMBL/GenBank/DDBJ whole genome shotgun (WGS) entry which is preliminary data.</text>
</comment>
<organism evidence="1 2">
    <name type="scientific">Paramuricea clavata</name>
    <name type="common">Red gorgonian</name>
    <name type="synonym">Violescent sea-whip</name>
    <dbReference type="NCBI Taxonomy" id="317549"/>
    <lineage>
        <taxon>Eukaryota</taxon>
        <taxon>Metazoa</taxon>
        <taxon>Cnidaria</taxon>
        <taxon>Anthozoa</taxon>
        <taxon>Octocorallia</taxon>
        <taxon>Malacalcyonacea</taxon>
        <taxon>Plexauridae</taxon>
        <taxon>Paramuricea</taxon>
    </lineage>
</organism>
<sequence length="120" mass="13583">MKENADTAAKAKPHSLQVEDTVFVHQKHINKLSSPYNKHPYTIVKTKGSMITARNATSYITRNGSTRSSRKSPSPHISKIMQQTLFTMRTSTFLHWTILRKLGVILQEKIGDPAPRTSKH</sequence>
<name>A0A7D9HNZ1_PARCT</name>
<dbReference type="EMBL" id="CACRXK020000994">
    <property type="protein sequence ID" value="CAB3986288.1"/>
    <property type="molecule type" value="Genomic_DNA"/>
</dbReference>
<dbReference type="AlphaFoldDB" id="A0A7D9HNZ1"/>